<dbReference type="Gene3D" id="3.40.50.280">
    <property type="entry name" value="Cobalamin-binding domain"/>
    <property type="match status" value="1"/>
</dbReference>
<name>A0ABW8JTK6_9GAMM</name>
<feature type="binding site" description="axial binding residue" evidence="9">
    <location>
        <position position="38"/>
    </location>
    <ligand>
        <name>adenosylcob(III)alamin</name>
        <dbReference type="ChEBI" id="CHEBI:18408"/>
    </ligand>
    <ligandPart>
        <name>Co</name>
        <dbReference type="ChEBI" id="CHEBI:27638"/>
    </ligandPart>
</feature>
<feature type="binding site" evidence="9">
    <location>
        <position position="313"/>
    </location>
    <ligand>
        <name>Mg(2+)</name>
        <dbReference type="ChEBI" id="CHEBI:18420"/>
        <label>1</label>
        <note>catalytic</note>
    </ligand>
</feature>
<feature type="binding site" evidence="9">
    <location>
        <position position="945"/>
    </location>
    <ligand>
        <name>substrate</name>
    </ligand>
</feature>
<dbReference type="InterPro" id="IPR052040">
    <property type="entry name" value="GTPase/Isobutyryl-CoA_mutase"/>
</dbReference>
<dbReference type="RefSeq" id="WP_404632817.1">
    <property type="nucleotide sequence ID" value="NZ_JADIKM010000003.1"/>
</dbReference>
<dbReference type="PANTHER" id="PTHR43087">
    <property type="entry name" value="LYSINE/ARGININE/ORNITHINE TRANSPORT SYSTEM KINASE"/>
    <property type="match status" value="1"/>
</dbReference>
<feature type="binding site" evidence="9">
    <location>
        <position position="227"/>
    </location>
    <ligand>
        <name>Mg(2+)</name>
        <dbReference type="ChEBI" id="CHEBI:18420"/>
        <label>1</label>
        <note>catalytic</note>
    </ligand>
</feature>
<feature type="binding site" evidence="9">
    <location>
        <position position="313"/>
    </location>
    <ligand>
        <name>Mg(2+)</name>
        <dbReference type="ChEBI" id="CHEBI:18420"/>
        <label>2</label>
    </ligand>
</feature>
<feature type="binding site" evidence="9">
    <location>
        <begin position="360"/>
        <end position="363"/>
    </location>
    <ligand>
        <name>GTP</name>
        <dbReference type="ChEBI" id="CHEBI:37565"/>
    </ligand>
</feature>
<feature type="binding site" evidence="9">
    <location>
        <position position="268"/>
    </location>
    <ligand>
        <name>GTP</name>
        <dbReference type="ChEBI" id="CHEBI:37565"/>
    </ligand>
</feature>
<evidence type="ECO:0000259" key="11">
    <source>
        <dbReference type="PROSITE" id="PS51332"/>
    </source>
</evidence>
<sequence length="1240" mass="137274">MSSQPKHVPTAGDTQHARTPGEATPLRFVTAASLFDGHDAAINIMRRIIQAQGAEVIHLGHNRSVEDVVRAALQEDADAIALSSYQGGHVEYFKYMVDMLKERGAGHIRVFGGGGGTITPEEIKELQAYGVERIYHPNDGMKLGLVEMIEDVMARAGKAATEHARGHGAGVPSVDIDNEISIGHMLSAIEEGGLTDADLHRLRKEWQLAGKHTPVLGLTGTGGAGKSSVVDELLLRFLQAFPQMRIAVLAVDPTRRRSGGALLGDRIRMNSLRSHRVYMRSMATRRQHAATNTVLHDCIDFLKSQPYDLVIVETAGIGQSDSEIVDLVDFPVYVMTSEYGAASQLEKIDMIDFAELIVLNKYDKRGAEDALRDVRKQWKRNRTAFAMKDEDVPVYPTIASQFNDPGITWMFTNLCRLMREKLHLGVGAHPVRDQATPDSEVAHKVGSYKGGCDWQPHLDTTLKEPRATVLIPGNRVRYLAEIAEQGRGINASIAKQAEFASKAQHYYESLKELGDPALPKPLDLYSSDALHPSPPGRGTEGEGTSGANQSPQAPNPHPQPLSHGERGVDRSLLLLRQRYNAALGELSKEAIEQLRGWPALYDSVTAEVNEYEVRGKIIRVENYRTSLSHQKVPKVAPPKTKDWGDLLLFLGKENLPGHYPYTGGVYPYRRSGEDPTRMFAGEGTPERTNRRFHYLSQGGAATRLSTAFDSVTLYGEDPAPRPDIYGKIGNSGVNIATLDDMKKLYSGFDLSAPTSSVSMTINGPAPIILAMFMNTAIDQNVEKYLKADATRWAEAEKKIAKLFEGRQRPCYAGDLPAGNDGLGLGLLGVTGNQLVDAETYAKIKAETLSSVRGTVQADILKEDQAQNTCIFSTEFALRMMGDIQQYFVDHKVRNFYSVSISGYHIAEAGANPISQLAFTLSNGFTIVEYYLARGMNIDDFAPNLSFFFSNGMDPEYTVIGRVARRIWARAMRERYGASPRSQMMKYHIQTSGRSLHAQEIQFNDIRTTLQALYALFDNCNSLHTNAYDEAITTPTEESVRRAVAIQMIINKELGLNFNENPWQGSYVVEELTDIVEEAVYKEFEAISERGGVLGAMDTMYQRGKIQEESMYYEHKKHDGSLPLIGVNTFLPKDHGGEIATEIELIRSTEEEKAQQIANVKTWQTVRNKLAPQGETELTHVPEDATAASEAHDGHGLAYLQNTARDRRNLFNALMEAVKTHSLGQISHALYDVGGEYRRNM</sequence>
<feature type="binding site" evidence="9">
    <location>
        <position position="980"/>
    </location>
    <ligand>
        <name>substrate</name>
    </ligand>
</feature>
<feature type="binding site" evidence="9">
    <location>
        <position position="252"/>
    </location>
    <ligand>
        <name>Mg(2+)</name>
        <dbReference type="ChEBI" id="CHEBI:18420"/>
        <label>2</label>
    </ligand>
</feature>
<dbReference type="EC" id="5.4.99.13" evidence="9"/>
<comment type="catalytic activity">
    <reaction evidence="9">
        <text>GTP + H2O = GDP + phosphate + H(+)</text>
        <dbReference type="Rhea" id="RHEA:19669"/>
        <dbReference type="ChEBI" id="CHEBI:15377"/>
        <dbReference type="ChEBI" id="CHEBI:15378"/>
        <dbReference type="ChEBI" id="CHEBI:37565"/>
        <dbReference type="ChEBI" id="CHEBI:43474"/>
        <dbReference type="ChEBI" id="CHEBI:58189"/>
    </reaction>
</comment>
<proteinExistence type="inferred from homology"/>
<dbReference type="Pfam" id="PF03308">
    <property type="entry name" value="MeaB"/>
    <property type="match status" value="1"/>
</dbReference>
<gene>
    <name evidence="9" type="primary">icmF</name>
    <name evidence="12" type="ORF">ISP17_10335</name>
</gene>
<keyword evidence="2 9" id="KW-0846">Cobalamin</keyword>
<keyword evidence="3 9" id="KW-0547">Nucleotide-binding</keyword>
<evidence type="ECO:0000313" key="13">
    <source>
        <dbReference type="Proteomes" id="UP001620460"/>
    </source>
</evidence>
<dbReference type="InterPro" id="IPR033669">
    <property type="entry name" value="IcmF"/>
</dbReference>
<feature type="domain" description="B12-binding" evidence="11">
    <location>
        <begin position="25"/>
        <end position="156"/>
    </location>
</feature>
<keyword evidence="13" id="KW-1185">Reference proteome</keyword>
<accession>A0ABW8JTK6</accession>
<dbReference type="InterPro" id="IPR027417">
    <property type="entry name" value="P-loop_NTPase"/>
</dbReference>
<feature type="binding site" evidence="9">
    <location>
        <position position="852"/>
    </location>
    <ligand>
        <name>substrate</name>
    </ligand>
</feature>
<feature type="binding site" evidence="9">
    <location>
        <begin position="223"/>
        <end position="228"/>
    </location>
    <ligand>
        <name>GTP</name>
        <dbReference type="ChEBI" id="CHEBI:37565"/>
    </ligand>
</feature>
<feature type="binding site" evidence="9">
    <location>
        <position position="314"/>
    </location>
    <ligand>
        <name>Mg(2+)</name>
        <dbReference type="ChEBI" id="CHEBI:18420"/>
        <label>2</label>
    </ligand>
</feature>
<dbReference type="Gene3D" id="3.20.20.240">
    <property type="entry name" value="Methylmalonyl-CoA mutase"/>
    <property type="match status" value="1"/>
</dbReference>
<keyword evidence="7 9" id="KW-0413">Isomerase</keyword>
<evidence type="ECO:0000256" key="4">
    <source>
        <dbReference type="ARBA" id="ARBA00022801"/>
    </source>
</evidence>
<dbReference type="InterPro" id="IPR006158">
    <property type="entry name" value="Cobalamin-bd"/>
</dbReference>
<evidence type="ECO:0000256" key="10">
    <source>
        <dbReference type="SAM" id="MobiDB-lite"/>
    </source>
</evidence>
<evidence type="ECO:0000256" key="3">
    <source>
        <dbReference type="ARBA" id="ARBA00022741"/>
    </source>
</evidence>
<dbReference type="PROSITE" id="PS51332">
    <property type="entry name" value="B12_BINDING"/>
    <property type="match status" value="1"/>
</dbReference>
<feature type="binding site" evidence="9">
    <location>
        <position position="265"/>
    </location>
    <ligand>
        <name>Mg(2+)</name>
        <dbReference type="ChEBI" id="CHEBI:18420"/>
        <label>1</label>
        <note>catalytic</note>
    </ligand>
</feature>
<dbReference type="InterPro" id="IPR036724">
    <property type="entry name" value="Cobalamin-bd_sf"/>
</dbReference>
<dbReference type="SUPFAM" id="SSF52242">
    <property type="entry name" value="Cobalamin (vitamin B12)-binding domain"/>
    <property type="match status" value="1"/>
</dbReference>
<evidence type="ECO:0000256" key="6">
    <source>
        <dbReference type="ARBA" id="ARBA00023186"/>
    </source>
</evidence>
<comment type="similarity">
    <text evidence="9">Belongs to the IcmF family.</text>
</comment>
<evidence type="ECO:0000256" key="8">
    <source>
        <dbReference type="ARBA" id="ARBA00023285"/>
    </source>
</evidence>
<dbReference type="CDD" id="cd02071">
    <property type="entry name" value="MM_CoA_mut_B12_BD"/>
    <property type="match status" value="1"/>
</dbReference>
<keyword evidence="5 9" id="KW-0342">GTP-binding</keyword>
<keyword evidence="9" id="KW-0511">Multifunctional enzyme</keyword>
<dbReference type="EMBL" id="JADIKM010000003">
    <property type="protein sequence ID" value="MFK2904364.1"/>
    <property type="molecule type" value="Genomic_DNA"/>
</dbReference>
<dbReference type="Proteomes" id="UP001620460">
    <property type="component" value="Unassembled WGS sequence"/>
</dbReference>
<comment type="subunit">
    <text evidence="9">Homodimer.</text>
</comment>
<feature type="region of interest" description="Disordered" evidence="10">
    <location>
        <begin position="521"/>
        <end position="565"/>
    </location>
</feature>
<evidence type="ECO:0000256" key="1">
    <source>
        <dbReference type="ARBA" id="ARBA00001922"/>
    </source>
</evidence>
<comment type="caution">
    <text evidence="9">Lacks conserved residue(s) required for the propagation of feature annotation.</text>
</comment>
<comment type="function">
    <text evidence="9">Catalyzes the reversible interconversion of isobutyryl-CoA and n-butyryl-CoA, using radical chemistry. Also exhibits GTPase activity, associated with its G-protein domain (MeaI) that functions as a chaperone that assists cofactor delivery and proper holo-enzyme assembly.</text>
</comment>
<keyword evidence="9" id="KW-0479">Metal-binding</keyword>
<comment type="caution">
    <text evidence="12">The sequence shown here is derived from an EMBL/GenBank/DDBJ whole genome shotgun (WGS) entry which is preliminary data.</text>
</comment>
<keyword evidence="6 9" id="KW-0143">Chaperone</keyword>
<comment type="cofactor">
    <cofactor evidence="9">
        <name>Mg(2+)</name>
        <dbReference type="ChEBI" id="CHEBI:18420"/>
    </cofactor>
</comment>
<dbReference type="InterPro" id="IPR016176">
    <property type="entry name" value="Cbl-dep_enz_cat"/>
</dbReference>
<dbReference type="InterPro" id="IPR006099">
    <property type="entry name" value="MeMalonylCoA_mutase_a/b_cat"/>
</dbReference>
<evidence type="ECO:0000256" key="7">
    <source>
        <dbReference type="ARBA" id="ARBA00023235"/>
    </source>
</evidence>
<comment type="catalytic activity">
    <reaction evidence="9">
        <text>2-methylpropanoyl-CoA = butanoyl-CoA</text>
        <dbReference type="Rhea" id="RHEA:13141"/>
        <dbReference type="ChEBI" id="CHEBI:57338"/>
        <dbReference type="ChEBI" id="CHEBI:57371"/>
        <dbReference type="EC" id="5.4.99.13"/>
    </reaction>
</comment>
<feature type="binding site" evidence="9">
    <location>
        <position position="265"/>
    </location>
    <ligand>
        <name>Mg(2+)</name>
        <dbReference type="ChEBI" id="CHEBI:18420"/>
        <label>2</label>
    </ligand>
</feature>
<dbReference type="EC" id="3.6.5.-" evidence="9"/>
<evidence type="ECO:0000256" key="2">
    <source>
        <dbReference type="ARBA" id="ARBA00022628"/>
    </source>
</evidence>
<feature type="binding site" evidence="9">
    <location>
        <position position="703"/>
    </location>
    <ligand>
        <name>substrate</name>
    </ligand>
</feature>
<keyword evidence="8 9" id="KW-0170">Cobalt</keyword>
<dbReference type="Gene3D" id="3.40.50.300">
    <property type="entry name" value="P-loop containing nucleotide triphosphate hydrolases"/>
    <property type="match status" value="1"/>
</dbReference>
<feature type="region of interest" description="Disordered" evidence="10">
    <location>
        <begin position="1"/>
        <end position="23"/>
    </location>
</feature>
<keyword evidence="4 9" id="KW-0378">Hydrolase</keyword>
<evidence type="ECO:0000256" key="9">
    <source>
        <dbReference type="HAMAP-Rule" id="MF_02050"/>
    </source>
</evidence>
<dbReference type="SUPFAM" id="SSF52540">
    <property type="entry name" value="P-loop containing nucleoside triphosphate hydrolases"/>
    <property type="match status" value="1"/>
</dbReference>
<organism evidence="12 13">
    <name type="scientific">Dyella ginsengisoli</name>
    <dbReference type="NCBI Taxonomy" id="363848"/>
    <lineage>
        <taxon>Bacteria</taxon>
        <taxon>Pseudomonadati</taxon>
        <taxon>Pseudomonadota</taxon>
        <taxon>Gammaproteobacteria</taxon>
        <taxon>Lysobacterales</taxon>
        <taxon>Rhodanobacteraceae</taxon>
        <taxon>Dyella</taxon>
    </lineage>
</organism>
<comment type="domain">
    <text evidence="9">Is composed of four functional domains: the N-terminal 5'-deoxyadenosylcobalamin binding region that is homologous to the small subunit of ICM (IcmB), a middle P-loop GTPase domain (MeaI) that likely acts as a chaperone for ICM, a structured linker region involved in dimer formation, and a C-terminal part that is homologous to the large substrate-binding subunit of ICM (IcmA).</text>
</comment>
<feature type="binding site" evidence="9">
    <location>
        <position position="251"/>
    </location>
    <ligand>
        <name>Mg(2+)</name>
        <dbReference type="ChEBI" id="CHEBI:18420"/>
        <label>2</label>
    </ligand>
</feature>
<reference evidence="12 13" key="1">
    <citation type="submission" date="2020-10" db="EMBL/GenBank/DDBJ databases">
        <title>Phylogeny of dyella-like bacteria.</title>
        <authorList>
            <person name="Fu J."/>
        </authorList>
    </citation>
    <scope>NUCLEOTIDE SEQUENCE [LARGE SCALE GENOMIC DNA]</scope>
    <source>
        <strain evidence="12 13">Gsoil3046</strain>
    </source>
</reference>
<dbReference type="Pfam" id="PF01642">
    <property type="entry name" value="MM_CoA_mutase"/>
    <property type="match status" value="2"/>
</dbReference>
<dbReference type="PANTHER" id="PTHR43087:SF1">
    <property type="entry name" value="LAO_AO TRANSPORT SYSTEM ATPASE"/>
    <property type="match status" value="1"/>
</dbReference>
<keyword evidence="9" id="KW-0460">Magnesium</keyword>
<protein>
    <recommendedName>
        <fullName evidence="9">Fused isobutyryl-CoA mutase</fullName>
    </recommendedName>
    <domain>
        <recommendedName>
            <fullName evidence="9">Isobutyryl-CoA mutase</fullName>
            <shortName evidence="9">ICM</shortName>
            <ecNumber evidence="9">5.4.99.13</ecNumber>
        </recommendedName>
    </domain>
    <domain>
        <recommendedName>
            <fullName evidence="9">P-loop GTPase</fullName>
            <ecNumber evidence="9">3.6.5.-</ecNumber>
        </recommendedName>
        <alternativeName>
            <fullName evidence="9">G-protein chaperone</fullName>
        </alternativeName>
    </domain>
</protein>
<dbReference type="SUPFAM" id="SSF51703">
    <property type="entry name" value="Cobalamin (vitamin B12)-dependent enzymes"/>
    <property type="match status" value="1"/>
</dbReference>
<feature type="binding site" evidence="9">
    <location>
        <position position="1239"/>
    </location>
    <ligand>
        <name>GTP</name>
        <dbReference type="ChEBI" id="CHEBI:37565"/>
    </ligand>
</feature>
<feature type="binding site" evidence="9">
    <location>
        <position position="896"/>
    </location>
    <ligand>
        <name>substrate</name>
    </ligand>
</feature>
<dbReference type="Pfam" id="PF02310">
    <property type="entry name" value="B12-binding"/>
    <property type="match status" value="1"/>
</dbReference>
<dbReference type="HAMAP" id="MF_02050">
    <property type="entry name" value="IcmF"/>
    <property type="match status" value="1"/>
</dbReference>
<feature type="binding site" evidence="9">
    <location>
        <position position="985"/>
    </location>
    <ligand>
        <name>substrate</name>
    </ligand>
</feature>
<evidence type="ECO:0000256" key="5">
    <source>
        <dbReference type="ARBA" id="ARBA00023134"/>
    </source>
</evidence>
<evidence type="ECO:0000313" key="12">
    <source>
        <dbReference type="EMBL" id="MFK2904364.1"/>
    </source>
</evidence>
<comment type="cofactor">
    <cofactor evidence="1 9">
        <name>adenosylcob(III)alamin</name>
        <dbReference type="ChEBI" id="CHEBI:18408"/>
    </cofactor>
</comment>